<gene>
    <name evidence="1" type="ORF">NUW54_g5054</name>
</gene>
<protein>
    <submittedName>
        <fullName evidence="1">Uncharacterized protein</fullName>
    </submittedName>
</protein>
<evidence type="ECO:0000313" key="2">
    <source>
        <dbReference type="Proteomes" id="UP001144978"/>
    </source>
</evidence>
<sequence>MQTSAVHQVAAEFVYQFCVRVGMRFARYRMTNATSRAFSSTLQNCFSVSMASYPSRSFAYRNYLLLCEEMCTHGASSYMRYHVISNFAALTGVEQ</sequence>
<organism evidence="1 2">
    <name type="scientific">Trametes sanguinea</name>
    <dbReference type="NCBI Taxonomy" id="158606"/>
    <lineage>
        <taxon>Eukaryota</taxon>
        <taxon>Fungi</taxon>
        <taxon>Dikarya</taxon>
        <taxon>Basidiomycota</taxon>
        <taxon>Agaricomycotina</taxon>
        <taxon>Agaricomycetes</taxon>
        <taxon>Polyporales</taxon>
        <taxon>Polyporaceae</taxon>
        <taxon>Trametes</taxon>
    </lineage>
</organism>
<name>A0ACC1PW79_9APHY</name>
<dbReference type="EMBL" id="JANSHE010001206">
    <property type="protein sequence ID" value="KAJ3003932.1"/>
    <property type="molecule type" value="Genomic_DNA"/>
</dbReference>
<accession>A0ACC1PW79</accession>
<evidence type="ECO:0000313" key="1">
    <source>
        <dbReference type="EMBL" id="KAJ3003932.1"/>
    </source>
</evidence>
<comment type="caution">
    <text evidence="1">The sequence shown here is derived from an EMBL/GenBank/DDBJ whole genome shotgun (WGS) entry which is preliminary data.</text>
</comment>
<dbReference type="Proteomes" id="UP001144978">
    <property type="component" value="Unassembled WGS sequence"/>
</dbReference>
<proteinExistence type="predicted"/>
<keyword evidence="2" id="KW-1185">Reference proteome</keyword>
<reference evidence="1" key="1">
    <citation type="submission" date="2022-08" db="EMBL/GenBank/DDBJ databases">
        <title>Genome Sequence of Pycnoporus sanguineus.</title>
        <authorList>
            <person name="Buettner E."/>
        </authorList>
    </citation>
    <scope>NUCLEOTIDE SEQUENCE</scope>
    <source>
        <strain evidence="1">CG-C14</strain>
    </source>
</reference>